<dbReference type="InterPro" id="IPR042183">
    <property type="entry name" value="MmgE/PrpD_sf_1"/>
</dbReference>
<dbReference type="Gene3D" id="3.30.1330.120">
    <property type="entry name" value="2-methylcitrate dehydratase PrpD"/>
    <property type="match status" value="1"/>
</dbReference>
<comment type="caution">
    <text evidence="4">The sequence shown here is derived from an EMBL/GenBank/DDBJ whole genome shotgun (WGS) entry which is preliminary data.</text>
</comment>
<comment type="similarity">
    <text evidence="1">Belongs to the PrpD family.</text>
</comment>
<dbReference type="InterPro" id="IPR045337">
    <property type="entry name" value="MmgE_PrpD_C"/>
</dbReference>
<dbReference type="InterPro" id="IPR045336">
    <property type="entry name" value="MmgE_PrpD_N"/>
</dbReference>
<feature type="domain" description="MmgE/PrpD N-terminal" evidence="2">
    <location>
        <begin position="9"/>
        <end position="258"/>
    </location>
</feature>
<evidence type="ECO:0000259" key="3">
    <source>
        <dbReference type="Pfam" id="PF19305"/>
    </source>
</evidence>
<proteinExistence type="inferred from homology"/>
<dbReference type="Gene3D" id="1.10.4100.10">
    <property type="entry name" value="2-methylcitrate dehydratase PrpD"/>
    <property type="match status" value="1"/>
</dbReference>
<evidence type="ECO:0000259" key="2">
    <source>
        <dbReference type="Pfam" id="PF03972"/>
    </source>
</evidence>
<evidence type="ECO:0000313" key="5">
    <source>
        <dbReference type="Proteomes" id="UP001500466"/>
    </source>
</evidence>
<dbReference type="Pfam" id="PF19305">
    <property type="entry name" value="MmgE_PrpD_C"/>
    <property type="match status" value="1"/>
</dbReference>
<dbReference type="Pfam" id="PF03972">
    <property type="entry name" value="MmgE_PrpD_N"/>
    <property type="match status" value="1"/>
</dbReference>
<dbReference type="Proteomes" id="UP001500466">
    <property type="component" value="Unassembled WGS sequence"/>
</dbReference>
<dbReference type="PANTHER" id="PTHR16943:SF8">
    <property type="entry name" value="2-METHYLCITRATE DEHYDRATASE"/>
    <property type="match status" value="1"/>
</dbReference>
<evidence type="ECO:0000256" key="1">
    <source>
        <dbReference type="ARBA" id="ARBA00006174"/>
    </source>
</evidence>
<dbReference type="EMBL" id="BAABHS010000033">
    <property type="protein sequence ID" value="GAA4987410.1"/>
    <property type="molecule type" value="Genomic_DNA"/>
</dbReference>
<dbReference type="InterPro" id="IPR005656">
    <property type="entry name" value="MmgE_PrpD"/>
</dbReference>
<sequence length="490" mass="50411">MTDARTQVQTLAEFAVACRERPLPDDVADDVVHRILDTVGNCLAGRAESAGGNAPDAAVLRMVTGWGGTPEAGVIGSGERLPAPSAALANGTFAHLLDFDDTHLPSVLHPSANVVPAALAAAEAAGAGTRELLAATAAGIEVANRLGMASYLPDLGNSVFFEKGLHATSICGTLGAATAAGLLHGLDAPALASALGIAASMGAGLIEANRTGGSVKRIHCGWAAHSGVTAAALAAAGVTGPPTVLEGRFGFFNAYLDGAYDADALLYGLGDRWELLRTVYKPYPSNHFTHPGIDCALALRAAGLTAADVEHAELGVAAPVLRTIGEPRAHKVRPESGYHAKFSGPYTVARALLGGGGLGLHLDDFTDDKAADPRLRALAERIDVVADERATRLFPTAFAAVLRVTTHSGAALEHRVDSSRGGPGSPLSRADVLHKFRLNAARMLSAEHTGRLVDAFAGMAEPNGDFADVMKLVCTTPETSPRDHPTAVPS</sequence>
<gene>
    <name evidence="4" type="ORF">GCM10023205_67720</name>
</gene>
<dbReference type="InterPro" id="IPR042188">
    <property type="entry name" value="MmgE/PrpD_sf_2"/>
</dbReference>
<evidence type="ECO:0000313" key="4">
    <source>
        <dbReference type="EMBL" id="GAA4987410.1"/>
    </source>
</evidence>
<dbReference type="PANTHER" id="PTHR16943">
    <property type="entry name" value="2-METHYLCITRATE DEHYDRATASE-RELATED"/>
    <property type="match status" value="1"/>
</dbReference>
<feature type="domain" description="MmgE/PrpD C-terminal" evidence="3">
    <location>
        <begin position="283"/>
        <end position="448"/>
    </location>
</feature>
<protein>
    <submittedName>
        <fullName evidence="4">MmgE/PrpD family protein</fullName>
    </submittedName>
</protein>
<dbReference type="RefSeq" id="WP_345679614.1">
    <property type="nucleotide sequence ID" value="NZ_BAABHS010000033.1"/>
</dbReference>
<dbReference type="InterPro" id="IPR036148">
    <property type="entry name" value="MmgE/PrpD_sf"/>
</dbReference>
<dbReference type="SUPFAM" id="SSF103378">
    <property type="entry name" value="2-methylcitrate dehydratase PrpD"/>
    <property type="match status" value="1"/>
</dbReference>
<accession>A0ABP9I3W7</accession>
<keyword evidence="5" id="KW-1185">Reference proteome</keyword>
<organism evidence="4 5">
    <name type="scientific">Yinghuangia aomiensis</name>
    <dbReference type="NCBI Taxonomy" id="676205"/>
    <lineage>
        <taxon>Bacteria</taxon>
        <taxon>Bacillati</taxon>
        <taxon>Actinomycetota</taxon>
        <taxon>Actinomycetes</taxon>
        <taxon>Kitasatosporales</taxon>
        <taxon>Streptomycetaceae</taxon>
        <taxon>Yinghuangia</taxon>
    </lineage>
</organism>
<reference evidence="5" key="1">
    <citation type="journal article" date="2019" name="Int. J. Syst. Evol. Microbiol.">
        <title>The Global Catalogue of Microorganisms (GCM) 10K type strain sequencing project: providing services to taxonomists for standard genome sequencing and annotation.</title>
        <authorList>
            <consortium name="The Broad Institute Genomics Platform"/>
            <consortium name="The Broad Institute Genome Sequencing Center for Infectious Disease"/>
            <person name="Wu L."/>
            <person name="Ma J."/>
        </authorList>
    </citation>
    <scope>NUCLEOTIDE SEQUENCE [LARGE SCALE GENOMIC DNA]</scope>
    <source>
        <strain evidence="5">JCM 17986</strain>
    </source>
</reference>
<name>A0ABP9I3W7_9ACTN</name>